<dbReference type="GO" id="GO:0005737">
    <property type="term" value="C:cytoplasm"/>
    <property type="evidence" value="ECO:0007669"/>
    <property type="project" value="TreeGrafter"/>
</dbReference>
<evidence type="ECO:0000259" key="3">
    <source>
        <dbReference type="Pfam" id="PF01266"/>
    </source>
</evidence>
<accession>A0A1R1SC41</accession>
<evidence type="ECO:0000313" key="4">
    <source>
        <dbReference type="EMBL" id="OMI35895.1"/>
    </source>
</evidence>
<evidence type="ECO:0000256" key="1">
    <source>
        <dbReference type="ARBA" id="ARBA00023002"/>
    </source>
</evidence>
<feature type="region of interest" description="Disordered" evidence="2">
    <location>
        <begin position="379"/>
        <end position="424"/>
    </location>
</feature>
<dbReference type="Gene3D" id="3.30.9.10">
    <property type="entry name" value="D-Amino Acid Oxidase, subunit A, domain 2"/>
    <property type="match status" value="1"/>
</dbReference>
<dbReference type="Proteomes" id="UP000186168">
    <property type="component" value="Unassembled WGS sequence"/>
</dbReference>
<gene>
    <name evidence="4" type="ORF">SPAR_28936</name>
</gene>
<dbReference type="EMBL" id="ASQP01000385">
    <property type="protein sequence ID" value="OMI35895.1"/>
    <property type="molecule type" value="Genomic_DNA"/>
</dbReference>
<comment type="caution">
    <text evidence="4">The sequence shown here is derived from an EMBL/GenBank/DDBJ whole genome shotgun (WGS) entry which is preliminary data.</text>
</comment>
<keyword evidence="1" id="KW-0560">Oxidoreductase</keyword>
<sequence>MTGRPAGGGPAAPGDTADLVVIGAGVVGAAAAYFAARSGLRVTVVDRGPLAGGTSSAGEGNLLVSDKEPGPELDLALYSQRVWREDLAEHAGLWEFESKGGLVVAASPKGAGPLAALLREQRARGIEAVDVARDELRDYEPRLSPDLAGGAYYPQDAQVQPMLVVAHLLRMARLAGARVLTDTEVTGFLRAGERITGVRTGRGRLSAPAVLNAAGTWAGAVAELAGVRVPVLPRRGCVLVTQPLPPVIRHKVYAAEYVSDVASSDAALQTSPVVEGTRAGTVLIGSSRERVGFDREVPPTVLAALARNAIALFPFLASVQAIRGYLGFRPYCPDHLPVIGPDPRAPGLWHACGHEGAGVGLSVGTGKLLAQALTGRPTDLDLAPFAPERFSPPTEPPTDPSTDPSTDPPTDPPTEGNEPSPTTR</sequence>
<dbReference type="GeneID" id="96747344"/>
<dbReference type="InterPro" id="IPR006076">
    <property type="entry name" value="FAD-dep_OxRdtase"/>
</dbReference>
<dbReference type="Pfam" id="PF01266">
    <property type="entry name" value="DAO"/>
    <property type="match status" value="1"/>
</dbReference>
<dbReference type="GO" id="GO:0016491">
    <property type="term" value="F:oxidoreductase activity"/>
    <property type="evidence" value="ECO:0007669"/>
    <property type="project" value="UniProtKB-KW"/>
</dbReference>
<keyword evidence="5" id="KW-1185">Reference proteome</keyword>
<reference evidence="4 5" key="1">
    <citation type="submission" date="2013-05" db="EMBL/GenBank/DDBJ databases">
        <title>Genome sequence of Streptomyces sparsogenes DSM 40356.</title>
        <authorList>
            <person name="Coyne S."/>
            <person name="Seebeck F.P."/>
        </authorList>
    </citation>
    <scope>NUCLEOTIDE SEQUENCE [LARGE SCALE GENOMIC DNA]</scope>
    <source>
        <strain evidence="4 5">DSM 40356</strain>
    </source>
</reference>
<evidence type="ECO:0000256" key="2">
    <source>
        <dbReference type="SAM" id="MobiDB-lite"/>
    </source>
</evidence>
<evidence type="ECO:0000313" key="5">
    <source>
        <dbReference type="Proteomes" id="UP000186168"/>
    </source>
</evidence>
<dbReference type="SUPFAM" id="SSF54373">
    <property type="entry name" value="FAD-linked reductases, C-terminal domain"/>
    <property type="match status" value="1"/>
</dbReference>
<dbReference type="Gene3D" id="3.50.50.60">
    <property type="entry name" value="FAD/NAD(P)-binding domain"/>
    <property type="match status" value="1"/>
</dbReference>
<dbReference type="PRINTS" id="PR00469">
    <property type="entry name" value="PNDRDTASEII"/>
</dbReference>
<protein>
    <submittedName>
        <fullName evidence="4">Sarcosine oxidase beta subunit</fullName>
    </submittedName>
</protein>
<dbReference type="PANTHER" id="PTHR13847:SF287">
    <property type="entry name" value="FAD-DEPENDENT OXIDOREDUCTASE DOMAIN-CONTAINING PROTEIN 1"/>
    <property type="match status" value="1"/>
</dbReference>
<dbReference type="AlphaFoldDB" id="A0A1R1SC41"/>
<dbReference type="RefSeq" id="WP_079151340.1">
    <property type="nucleotide sequence ID" value="NZ_ASQP01000385.1"/>
</dbReference>
<feature type="domain" description="FAD dependent oxidoreductase" evidence="3">
    <location>
        <begin position="18"/>
        <end position="371"/>
    </location>
</feature>
<dbReference type="InterPro" id="IPR036188">
    <property type="entry name" value="FAD/NAD-bd_sf"/>
</dbReference>
<dbReference type="SUPFAM" id="SSF51905">
    <property type="entry name" value="FAD/NAD(P)-binding domain"/>
    <property type="match status" value="1"/>
</dbReference>
<name>A0A1R1SC41_9ACTN</name>
<organism evidence="4 5">
    <name type="scientific">Streptomyces sparsogenes DSM 40356</name>
    <dbReference type="NCBI Taxonomy" id="1331668"/>
    <lineage>
        <taxon>Bacteria</taxon>
        <taxon>Bacillati</taxon>
        <taxon>Actinomycetota</taxon>
        <taxon>Actinomycetes</taxon>
        <taxon>Kitasatosporales</taxon>
        <taxon>Streptomycetaceae</taxon>
        <taxon>Streptomyces</taxon>
    </lineage>
</organism>
<dbReference type="STRING" id="67365.GCA_001704635_02542"/>
<dbReference type="PANTHER" id="PTHR13847">
    <property type="entry name" value="SARCOSINE DEHYDROGENASE-RELATED"/>
    <property type="match status" value="1"/>
</dbReference>
<proteinExistence type="predicted"/>